<organism evidence="1 2">
    <name type="scientific">Streptomyces rhizosphaericus</name>
    <dbReference type="NCBI Taxonomy" id="114699"/>
    <lineage>
        <taxon>Bacteria</taxon>
        <taxon>Bacillati</taxon>
        <taxon>Actinomycetota</taxon>
        <taxon>Actinomycetes</taxon>
        <taxon>Kitasatosporales</taxon>
        <taxon>Streptomycetaceae</taxon>
        <taxon>Streptomyces</taxon>
        <taxon>Streptomyces violaceusniger group</taxon>
    </lineage>
</organism>
<reference evidence="2" key="1">
    <citation type="journal article" date="2019" name="Int. J. Syst. Evol. Microbiol.">
        <title>The Global Catalogue of Microorganisms (GCM) 10K type strain sequencing project: providing services to taxonomists for standard genome sequencing and annotation.</title>
        <authorList>
            <consortium name="The Broad Institute Genomics Platform"/>
            <consortium name="The Broad Institute Genome Sequencing Center for Infectious Disease"/>
            <person name="Wu L."/>
            <person name="Ma J."/>
        </authorList>
    </citation>
    <scope>NUCLEOTIDE SEQUENCE [LARGE SCALE GENOMIC DNA]</scope>
    <source>
        <strain evidence="2">JCM 11445</strain>
    </source>
</reference>
<evidence type="ECO:0000313" key="1">
    <source>
        <dbReference type="EMBL" id="GAA1003497.1"/>
    </source>
</evidence>
<gene>
    <name evidence="1" type="ORF">GCM10009576_096620</name>
</gene>
<comment type="caution">
    <text evidence="1">The sequence shown here is derived from an EMBL/GenBank/DDBJ whole genome shotgun (WGS) entry which is preliminary data.</text>
</comment>
<proteinExistence type="predicted"/>
<sequence>MTESGIPTGPIDREPLVYPAPGSFPSSERKAAILRETFRAAGVELGAYDERIAAWLAETADWSTFAVITSWVRRATQP</sequence>
<accession>A0ABP4D8V9</accession>
<name>A0ABP4D8V9_9ACTN</name>
<evidence type="ECO:0000313" key="2">
    <source>
        <dbReference type="Proteomes" id="UP001500033"/>
    </source>
</evidence>
<keyword evidence="2" id="KW-1185">Reference proteome</keyword>
<protein>
    <submittedName>
        <fullName evidence="1">Uncharacterized protein</fullName>
    </submittedName>
</protein>
<dbReference type="Proteomes" id="UP001500033">
    <property type="component" value="Unassembled WGS sequence"/>
</dbReference>
<dbReference type="EMBL" id="BAAAIE010000176">
    <property type="protein sequence ID" value="GAA1003497.1"/>
    <property type="molecule type" value="Genomic_DNA"/>
</dbReference>